<protein>
    <submittedName>
        <fullName evidence="1">GNAT family N-acetyltransferase</fullName>
    </submittedName>
</protein>
<dbReference type="SUPFAM" id="SSF55729">
    <property type="entry name" value="Acyl-CoA N-acyltransferases (Nat)"/>
    <property type="match status" value="1"/>
</dbReference>
<comment type="caution">
    <text evidence="1">The sequence shown here is derived from an EMBL/GenBank/DDBJ whole genome shotgun (WGS) entry which is preliminary data.</text>
</comment>
<keyword evidence="2" id="KW-1185">Reference proteome</keyword>
<accession>A0A8J6QB69</accession>
<dbReference type="AlphaFoldDB" id="A0A8J6QB69"/>
<dbReference type="RefSeq" id="WP_188214969.1">
    <property type="nucleotide sequence ID" value="NZ_BAABGH010000004.1"/>
</dbReference>
<evidence type="ECO:0000313" key="1">
    <source>
        <dbReference type="EMBL" id="MBD0834500.1"/>
    </source>
</evidence>
<dbReference type="EMBL" id="JACVXC010000001">
    <property type="protein sequence ID" value="MBD0834500.1"/>
    <property type="molecule type" value="Genomic_DNA"/>
</dbReference>
<proteinExistence type="predicted"/>
<gene>
    <name evidence="1" type="ORF">ICJ84_03520</name>
</gene>
<dbReference type="InterPro" id="IPR016181">
    <property type="entry name" value="Acyl_CoA_acyltransferase"/>
</dbReference>
<dbReference type="Proteomes" id="UP000602057">
    <property type="component" value="Unassembled WGS sequence"/>
</dbReference>
<dbReference type="Gene3D" id="3.40.630.30">
    <property type="match status" value="1"/>
</dbReference>
<reference evidence="1" key="1">
    <citation type="journal article" date="2013" name="Int. J. Syst. Evol. Microbiol.">
        <title>Aestuariibaculum suncheonense gen. nov., sp. nov., a marine bacterium of the family Flavobacteriaceae isolated from a tidal flat and emended descriptions of the genera Gaetbulibacter and Tamlana.</title>
        <authorList>
            <person name="Jeong S.H."/>
            <person name="Park M.S."/>
            <person name="Jin H.M."/>
            <person name="Lee K."/>
            <person name="Park W."/>
            <person name="Jeon C.O."/>
        </authorList>
    </citation>
    <scope>NUCLEOTIDE SEQUENCE</scope>
    <source>
        <strain evidence="1">SC17</strain>
    </source>
</reference>
<name>A0A8J6QB69_9FLAO</name>
<reference evidence="1" key="2">
    <citation type="submission" date="2020-09" db="EMBL/GenBank/DDBJ databases">
        <authorList>
            <person name="Wu Z."/>
        </authorList>
    </citation>
    <scope>NUCLEOTIDE SEQUENCE</scope>
    <source>
        <strain evidence="1">SC17</strain>
    </source>
</reference>
<organism evidence="1 2">
    <name type="scientific">Aestuariibaculum suncheonense</name>
    <dbReference type="NCBI Taxonomy" id="1028745"/>
    <lineage>
        <taxon>Bacteria</taxon>
        <taxon>Pseudomonadati</taxon>
        <taxon>Bacteroidota</taxon>
        <taxon>Flavobacteriia</taxon>
        <taxon>Flavobacteriales</taxon>
        <taxon>Flavobacteriaceae</taxon>
    </lineage>
</organism>
<sequence>MNEQFEDFKVLKYSMEFFNQWNDFVAKSKNGTFLFHRDFMEYHSDRFEDFSLLIFKRNKLVGIFPANKEGEDVVSHRGLSYGGLLINDEVRSEMYAVLFGRLLDYFKSQGVKRLFIREIPFIYHSKLTQEFEFFAQILSLECVKVDSYYVIDARRKIKLNRNRKRALKKAELNKLVLSEDGLELFWNDILSKNLLEKFNVTPVHTHREINMLKERFSDNIKFYAVYQKGIMLAGVVMFITENVAHFQYSSGSENRIDTGALDFLFQSIIEKYKAYDFISFGSSATDKTLKIDRGLAYWKESFGANLIAQRTFEISTDLIINLEEVFK</sequence>
<evidence type="ECO:0000313" key="2">
    <source>
        <dbReference type="Proteomes" id="UP000602057"/>
    </source>
</evidence>